<accession>A0A9D1LQ24</accession>
<sequence>MGKLVVLPNIGVKLEEQLIVAGIDTPEQLRALGSHEAWLRLRRMDPTVSLTRLYALEGAVRGVRWHLLDEDTKRELRAFAEGVEAQSGIAAID</sequence>
<organism evidence="2 3">
    <name type="scientific">Candidatus Fimadaptatus faecigallinarum</name>
    <dbReference type="NCBI Taxonomy" id="2840814"/>
    <lineage>
        <taxon>Bacteria</taxon>
        <taxon>Bacillati</taxon>
        <taxon>Bacillota</taxon>
        <taxon>Clostridia</taxon>
        <taxon>Eubacteriales</taxon>
        <taxon>Candidatus Fimadaptatus</taxon>
    </lineage>
</organism>
<protein>
    <submittedName>
        <fullName evidence="2">TfoX/Sxy family protein</fullName>
    </submittedName>
</protein>
<evidence type="ECO:0000313" key="3">
    <source>
        <dbReference type="Proteomes" id="UP000824123"/>
    </source>
</evidence>
<evidence type="ECO:0000259" key="1">
    <source>
        <dbReference type="Pfam" id="PF04994"/>
    </source>
</evidence>
<dbReference type="Gene3D" id="1.10.150.20">
    <property type="entry name" value="5' to 3' exonuclease, C-terminal subdomain"/>
    <property type="match status" value="1"/>
</dbReference>
<reference evidence="2" key="1">
    <citation type="submission" date="2020-10" db="EMBL/GenBank/DDBJ databases">
        <authorList>
            <person name="Gilroy R."/>
        </authorList>
    </citation>
    <scope>NUCLEOTIDE SEQUENCE</scope>
    <source>
        <strain evidence="2">ChiSxjej2B14-8506</strain>
    </source>
</reference>
<feature type="domain" description="TfoX C-terminal" evidence="1">
    <location>
        <begin position="3"/>
        <end position="78"/>
    </location>
</feature>
<dbReference type="InterPro" id="IPR047525">
    <property type="entry name" value="TfoX-like"/>
</dbReference>
<dbReference type="PANTHER" id="PTHR36121">
    <property type="entry name" value="PROTEIN SXY"/>
    <property type="match status" value="1"/>
</dbReference>
<name>A0A9D1LQ24_9FIRM</name>
<dbReference type="InterPro" id="IPR007077">
    <property type="entry name" value="TfoX_C"/>
</dbReference>
<reference evidence="2" key="2">
    <citation type="journal article" date="2021" name="PeerJ">
        <title>Extensive microbial diversity within the chicken gut microbiome revealed by metagenomics and culture.</title>
        <authorList>
            <person name="Gilroy R."/>
            <person name="Ravi A."/>
            <person name="Getino M."/>
            <person name="Pursley I."/>
            <person name="Horton D.L."/>
            <person name="Alikhan N.F."/>
            <person name="Baker D."/>
            <person name="Gharbi K."/>
            <person name="Hall N."/>
            <person name="Watson M."/>
            <person name="Adriaenssens E.M."/>
            <person name="Foster-Nyarko E."/>
            <person name="Jarju S."/>
            <person name="Secka A."/>
            <person name="Antonio M."/>
            <person name="Oren A."/>
            <person name="Chaudhuri R.R."/>
            <person name="La Ragione R."/>
            <person name="Hildebrand F."/>
            <person name="Pallen M.J."/>
        </authorList>
    </citation>
    <scope>NUCLEOTIDE SEQUENCE</scope>
    <source>
        <strain evidence="2">ChiSxjej2B14-8506</strain>
    </source>
</reference>
<dbReference type="AlphaFoldDB" id="A0A9D1LQ24"/>
<comment type="caution">
    <text evidence="2">The sequence shown here is derived from an EMBL/GenBank/DDBJ whole genome shotgun (WGS) entry which is preliminary data.</text>
</comment>
<gene>
    <name evidence="2" type="ORF">IAC59_01610</name>
</gene>
<dbReference type="EMBL" id="DVNK01000011">
    <property type="protein sequence ID" value="HIU45940.1"/>
    <property type="molecule type" value="Genomic_DNA"/>
</dbReference>
<dbReference type="Pfam" id="PF04994">
    <property type="entry name" value="TfoX_C"/>
    <property type="match status" value="1"/>
</dbReference>
<proteinExistence type="predicted"/>
<evidence type="ECO:0000313" key="2">
    <source>
        <dbReference type="EMBL" id="HIU45940.1"/>
    </source>
</evidence>
<dbReference type="Proteomes" id="UP000824123">
    <property type="component" value="Unassembled WGS sequence"/>
</dbReference>
<dbReference type="PANTHER" id="PTHR36121:SF1">
    <property type="entry name" value="PROTEIN SXY"/>
    <property type="match status" value="1"/>
</dbReference>